<gene>
    <name evidence="1" type="ORF">QQZ08_007440</name>
</gene>
<accession>A0ABR1HXX5</accession>
<proteinExistence type="predicted"/>
<evidence type="ECO:0000313" key="2">
    <source>
        <dbReference type="Proteomes" id="UP001498421"/>
    </source>
</evidence>
<evidence type="ECO:0000313" key="1">
    <source>
        <dbReference type="EMBL" id="KAK7426130.1"/>
    </source>
</evidence>
<reference evidence="1 2" key="1">
    <citation type="journal article" date="2025" name="Microbiol. Resour. Announc.">
        <title>Draft genome sequences for Neonectria magnoliae and Neonectria punicea, canker pathogens of Liriodendron tulipifera and Acer saccharum in West Virginia.</title>
        <authorList>
            <person name="Petronek H.M."/>
            <person name="Kasson M.T."/>
            <person name="Metheny A.M."/>
            <person name="Stauder C.M."/>
            <person name="Lovett B."/>
            <person name="Lynch S.C."/>
            <person name="Garnas J.R."/>
            <person name="Kasson L.R."/>
            <person name="Stajich J.E."/>
        </authorList>
    </citation>
    <scope>NUCLEOTIDE SEQUENCE [LARGE SCALE GENOMIC DNA]</scope>
    <source>
        <strain evidence="1 2">NRRL 64651</strain>
    </source>
</reference>
<protein>
    <submittedName>
        <fullName evidence="1">Uncharacterized protein</fullName>
    </submittedName>
</protein>
<organism evidence="1 2">
    <name type="scientific">Neonectria magnoliae</name>
    <dbReference type="NCBI Taxonomy" id="2732573"/>
    <lineage>
        <taxon>Eukaryota</taxon>
        <taxon>Fungi</taxon>
        <taxon>Dikarya</taxon>
        <taxon>Ascomycota</taxon>
        <taxon>Pezizomycotina</taxon>
        <taxon>Sordariomycetes</taxon>
        <taxon>Hypocreomycetidae</taxon>
        <taxon>Hypocreales</taxon>
        <taxon>Nectriaceae</taxon>
        <taxon>Neonectria</taxon>
    </lineage>
</organism>
<dbReference type="EMBL" id="JAZAVK010000071">
    <property type="protein sequence ID" value="KAK7426130.1"/>
    <property type="molecule type" value="Genomic_DNA"/>
</dbReference>
<name>A0ABR1HXX5_9HYPO</name>
<dbReference type="Proteomes" id="UP001498421">
    <property type="component" value="Unassembled WGS sequence"/>
</dbReference>
<keyword evidence="2" id="KW-1185">Reference proteome</keyword>
<comment type="caution">
    <text evidence="1">The sequence shown here is derived from an EMBL/GenBank/DDBJ whole genome shotgun (WGS) entry which is preliminary data.</text>
</comment>
<sequence>MIRMITVLETDSPVGTPPIGQECQESILCEVFGYDLRNAVHKILCHVQYSIDSNSLWRNGSVIVEVLLMDEFRDFDLLVSIQYINNGRDKPYSL</sequence>